<dbReference type="InterPro" id="IPR023271">
    <property type="entry name" value="Aquaporin-like"/>
</dbReference>
<keyword evidence="6 9" id="KW-0472">Membrane</keyword>
<evidence type="ECO:0000256" key="3">
    <source>
        <dbReference type="ARBA" id="ARBA00022448"/>
    </source>
</evidence>
<organism evidence="10 11">
    <name type="scientific">Hymenoscyphus fraxineus</name>
    <dbReference type="NCBI Taxonomy" id="746836"/>
    <lineage>
        <taxon>Eukaryota</taxon>
        <taxon>Fungi</taxon>
        <taxon>Dikarya</taxon>
        <taxon>Ascomycota</taxon>
        <taxon>Pezizomycotina</taxon>
        <taxon>Leotiomycetes</taxon>
        <taxon>Helotiales</taxon>
        <taxon>Helotiaceae</taxon>
        <taxon>Hymenoscyphus</taxon>
    </lineage>
</organism>
<evidence type="ECO:0000313" key="11">
    <source>
        <dbReference type="Proteomes" id="UP000696280"/>
    </source>
</evidence>
<evidence type="ECO:0000313" key="10">
    <source>
        <dbReference type="EMBL" id="CAG8952415.1"/>
    </source>
</evidence>
<dbReference type="GO" id="GO:0015250">
    <property type="term" value="F:water channel activity"/>
    <property type="evidence" value="ECO:0007669"/>
    <property type="project" value="TreeGrafter"/>
</dbReference>
<evidence type="ECO:0000256" key="6">
    <source>
        <dbReference type="ARBA" id="ARBA00023136"/>
    </source>
</evidence>
<dbReference type="InterPro" id="IPR050363">
    <property type="entry name" value="MIP/Aquaporin"/>
</dbReference>
<feature type="transmembrane region" description="Helical" evidence="9">
    <location>
        <begin position="232"/>
        <end position="254"/>
    </location>
</feature>
<proteinExistence type="inferred from homology"/>
<comment type="subcellular location">
    <subcellularLocation>
        <location evidence="1">Membrane</location>
        <topology evidence="1">Multi-pass membrane protein</topology>
    </subcellularLocation>
</comment>
<reference evidence="10" key="1">
    <citation type="submission" date="2021-07" db="EMBL/GenBank/DDBJ databases">
        <authorList>
            <person name="Durling M."/>
        </authorList>
    </citation>
    <scope>NUCLEOTIDE SEQUENCE</scope>
</reference>
<sequence length="376" mass="41422">MSSPGAGSIASHSSHTLHRLQKHDLEIGVNAAIQRHIHRNVVSPKPVSQRKLDFENARPRWLREMAAEALGVFLFVYPAIASQASFFTHDLDPRFGSIFQTGWVYAMGIAFAIIVCGPTSGGHFNPAITLCLAIWQGFPWRKVPRYIFAQIFGAFMAGLIMVGQYRRQLDALYTESLNKGLSPNSSGGPGNILCSFPSPDETNYGLLISNEFFVDSFIGLVVWSVLDPANPFVTPASVPFIIGMAYATMGWGFANITISTNLARDLGTRIVAAIFYGADAFNDYSPIAIFVNIPATIFATAVYEILLRDSFLEYVKALFPVVIAKGHKDHEEGQEGLVQHMKKTGTISSRRKSSNPEIEDFCGEDNHKRRDNTSPV</sequence>
<keyword evidence="11" id="KW-1185">Reference proteome</keyword>
<evidence type="ECO:0000256" key="8">
    <source>
        <dbReference type="SAM" id="MobiDB-lite"/>
    </source>
</evidence>
<dbReference type="OrthoDB" id="3222at2759"/>
<dbReference type="PRINTS" id="PR00783">
    <property type="entry name" value="MINTRINSICP"/>
</dbReference>
<name>A0A9N9PQS9_9HELO</name>
<evidence type="ECO:0000256" key="9">
    <source>
        <dbReference type="SAM" id="Phobius"/>
    </source>
</evidence>
<dbReference type="InterPro" id="IPR000425">
    <property type="entry name" value="MIP"/>
</dbReference>
<dbReference type="GO" id="GO:0015254">
    <property type="term" value="F:glycerol channel activity"/>
    <property type="evidence" value="ECO:0007669"/>
    <property type="project" value="TreeGrafter"/>
</dbReference>
<keyword evidence="4 7" id="KW-0812">Transmembrane</keyword>
<dbReference type="PANTHER" id="PTHR43829:SF14">
    <property type="entry name" value="AQUAPORIN 3"/>
    <property type="match status" value="1"/>
</dbReference>
<keyword evidence="3 7" id="KW-0813">Transport</keyword>
<dbReference type="Pfam" id="PF00230">
    <property type="entry name" value="MIP"/>
    <property type="match status" value="1"/>
</dbReference>
<evidence type="ECO:0008006" key="12">
    <source>
        <dbReference type="Google" id="ProtNLM"/>
    </source>
</evidence>
<feature type="transmembrane region" description="Helical" evidence="9">
    <location>
        <begin position="98"/>
        <end position="117"/>
    </location>
</feature>
<gene>
    <name evidence="10" type="ORF">HYFRA_00001162</name>
</gene>
<evidence type="ECO:0000256" key="4">
    <source>
        <dbReference type="ARBA" id="ARBA00022692"/>
    </source>
</evidence>
<dbReference type="GO" id="GO:0005886">
    <property type="term" value="C:plasma membrane"/>
    <property type="evidence" value="ECO:0007669"/>
    <property type="project" value="TreeGrafter"/>
</dbReference>
<keyword evidence="5 9" id="KW-1133">Transmembrane helix</keyword>
<feature type="region of interest" description="Disordered" evidence="8">
    <location>
        <begin position="333"/>
        <end position="376"/>
    </location>
</feature>
<protein>
    <recommendedName>
        <fullName evidence="12">Aquaporin-like protein</fullName>
    </recommendedName>
</protein>
<dbReference type="Proteomes" id="UP000696280">
    <property type="component" value="Unassembled WGS sequence"/>
</dbReference>
<evidence type="ECO:0000256" key="7">
    <source>
        <dbReference type="RuleBase" id="RU000477"/>
    </source>
</evidence>
<evidence type="ECO:0000256" key="5">
    <source>
        <dbReference type="ARBA" id="ARBA00022989"/>
    </source>
</evidence>
<dbReference type="AlphaFoldDB" id="A0A9N9PQS9"/>
<feature type="transmembrane region" description="Helical" evidence="9">
    <location>
        <begin position="66"/>
        <end position="86"/>
    </location>
</feature>
<feature type="compositionally biased region" description="Basic and acidic residues" evidence="8">
    <location>
        <begin position="364"/>
        <end position="376"/>
    </location>
</feature>
<accession>A0A9N9PQS9</accession>
<dbReference type="PANTHER" id="PTHR43829">
    <property type="entry name" value="AQUAPORIN OR AQUAGLYCEROPORIN RELATED"/>
    <property type="match status" value="1"/>
</dbReference>
<feature type="transmembrane region" description="Helical" evidence="9">
    <location>
        <begin position="287"/>
        <end position="306"/>
    </location>
</feature>
<feature type="transmembrane region" description="Helical" evidence="9">
    <location>
        <begin position="204"/>
        <end position="226"/>
    </location>
</feature>
<feature type="transmembrane region" description="Helical" evidence="9">
    <location>
        <begin position="146"/>
        <end position="163"/>
    </location>
</feature>
<evidence type="ECO:0000256" key="1">
    <source>
        <dbReference type="ARBA" id="ARBA00004141"/>
    </source>
</evidence>
<dbReference type="Gene3D" id="1.20.1080.10">
    <property type="entry name" value="Glycerol uptake facilitator protein"/>
    <property type="match status" value="1"/>
</dbReference>
<dbReference type="EMBL" id="CAJVRL010000045">
    <property type="protein sequence ID" value="CAG8952415.1"/>
    <property type="molecule type" value="Genomic_DNA"/>
</dbReference>
<comment type="caution">
    <text evidence="10">The sequence shown here is derived from an EMBL/GenBank/DDBJ whole genome shotgun (WGS) entry which is preliminary data.</text>
</comment>
<evidence type="ECO:0000256" key="2">
    <source>
        <dbReference type="ARBA" id="ARBA00006175"/>
    </source>
</evidence>
<dbReference type="SUPFAM" id="SSF81338">
    <property type="entry name" value="Aquaporin-like"/>
    <property type="match status" value="1"/>
</dbReference>
<comment type="similarity">
    <text evidence="2 7">Belongs to the MIP/aquaporin (TC 1.A.8) family.</text>
</comment>